<dbReference type="RefSeq" id="WP_068698374.1">
    <property type="nucleotide sequence ID" value="NZ_CP014167.1"/>
</dbReference>
<evidence type="ECO:0000313" key="2">
    <source>
        <dbReference type="EMBL" id="ANS76073.1"/>
    </source>
</evidence>
<protein>
    <recommendedName>
        <fullName evidence="4">Cell shape determination protein CcmA</fullName>
    </recommendedName>
</protein>
<evidence type="ECO:0000313" key="3">
    <source>
        <dbReference type="Proteomes" id="UP000092573"/>
    </source>
</evidence>
<evidence type="ECO:0000256" key="1">
    <source>
        <dbReference type="SAM" id="MobiDB-lite"/>
    </source>
</evidence>
<dbReference type="STRING" id="1462996.AWM70_17020"/>
<reference evidence="2 3" key="1">
    <citation type="submission" date="2016-01" db="EMBL/GenBank/DDBJ databases">
        <title>Complete Genome Sequence of Paenibacillus yonginensis DCY84, a novel Plant Growth-Promoting Bacteria with Elicitation of Induced Systemic Resistance.</title>
        <authorList>
            <person name="Kim Y.J."/>
            <person name="Yang D.C."/>
            <person name="Sukweenadhi J."/>
        </authorList>
    </citation>
    <scope>NUCLEOTIDE SEQUENCE [LARGE SCALE GENOMIC DNA]</scope>
    <source>
        <strain evidence="2 3">DCY84</strain>
    </source>
</reference>
<sequence>MMERSNINIIGEGSSSGGQYGKVKVVGEADFFGNMECEQFKITGEATVDGGLLAEEIKVTGTLQLKKKDAPQQGSAEPGISGHETAEAAPGIRAETVKITGELTVPGSCEAEEFKLRGQINAGGVLSAEEIDIKLHGPSQVREIGGAHISVKAKTNIPFGNLLQMGAGSLQAALIEGDHIYLENTEAEHVRGIRVEIGPGCRIGSVEYRDSLEVDGRAEVASQNRV</sequence>
<accession>A0A1B1N3R5</accession>
<dbReference type="KEGG" id="pyg:AWM70_17020"/>
<organism evidence="2 3">
    <name type="scientific">Paenibacillus yonginensis</name>
    <dbReference type="NCBI Taxonomy" id="1462996"/>
    <lineage>
        <taxon>Bacteria</taxon>
        <taxon>Bacillati</taxon>
        <taxon>Bacillota</taxon>
        <taxon>Bacilli</taxon>
        <taxon>Bacillales</taxon>
        <taxon>Paenibacillaceae</taxon>
        <taxon>Paenibacillus</taxon>
    </lineage>
</organism>
<proteinExistence type="predicted"/>
<name>A0A1B1N3R5_9BACL</name>
<dbReference type="AlphaFoldDB" id="A0A1B1N3R5"/>
<dbReference type="Proteomes" id="UP000092573">
    <property type="component" value="Chromosome"/>
</dbReference>
<keyword evidence="3" id="KW-1185">Reference proteome</keyword>
<dbReference type="OrthoDB" id="1730007at2"/>
<dbReference type="EMBL" id="CP014167">
    <property type="protein sequence ID" value="ANS76073.1"/>
    <property type="molecule type" value="Genomic_DNA"/>
</dbReference>
<feature type="region of interest" description="Disordered" evidence="1">
    <location>
        <begin position="66"/>
        <end position="89"/>
    </location>
</feature>
<evidence type="ECO:0008006" key="4">
    <source>
        <dbReference type="Google" id="ProtNLM"/>
    </source>
</evidence>
<gene>
    <name evidence="2" type="ORF">AWM70_17020</name>
</gene>